<sequence length="274" mass="30097">MSLQNINDPEGVKAVLDALRKSQAWTDALESGRVMPHPHSAAQPAASRRGQTSDSLRVPPPGPEDARAVSLRPSLVSDNPSSHSSHSTPSVAELLSQLRAPQDLEHTSGTVEGDRRSLPLPGHTNSLPVHPQTASTHVSNPQQDIRTLSFQQALPHISRLMEDSHVTESLTQLWEEREDIRRGHEEKVTVAKNKAKMIGVGLSKQEAQLMSDAFRSELRKFDTERVLPAWDGLIRSQQARFEALKIPTMYVTNDAGPAEVSVPISRGVIRVLSH</sequence>
<comment type="caution">
    <text evidence="1">The sequence shown here is derived from an EMBL/GenBank/DDBJ whole genome shotgun (WGS) entry which is preliminary data.</text>
</comment>
<accession>A0ACC0U652</accession>
<proteinExistence type="predicted"/>
<keyword evidence="2" id="KW-1185">Reference proteome</keyword>
<organism evidence="1 2">
    <name type="scientific">Russula earlei</name>
    <dbReference type="NCBI Taxonomy" id="71964"/>
    <lineage>
        <taxon>Eukaryota</taxon>
        <taxon>Fungi</taxon>
        <taxon>Dikarya</taxon>
        <taxon>Basidiomycota</taxon>
        <taxon>Agaricomycotina</taxon>
        <taxon>Agaricomycetes</taxon>
        <taxon>Russulales</taxon>
        <taxon>Russulaceae</taxon>
        <taxon>Russula</taxon>
    </lineage>
</organism>
<name>A0ACC0U652_9AGAM</name>
<gene>
    <name evidence="1" type="ORF">F5148DRAFT_148875</name>
</gene>
<reference evidence="1" key="1">
    <citation type="submission" date="2021-03" db="EMBL/GenBank/DDBJ databases">
        <title>Evolutionary priming and transition to the ectomycorrhizal habit in an iconic lineage of mushroom-forming fungi: is preadaptation a requirement?</title>
        <authorList>
            <consortium name="DOE Joint Genome Institute"/>
            <person name="Looney B.P."/>
            <person name="Miyauchi S."/>
            <person name="Morin E."/>
            <person name="Drula E."/>
            <person name="Courty P.E."/>
            <person name="Chicoki N."/>
            <person name="Fauchery L."/>
            <person name="Kohler A."/>
            <person name="Kuo A."/>
            <person name="LaButti K."/>
            <person name="Pangilinan J."/>
            <person name="Lipzen A."/>
            <person name="Riley R."/>
            <person name="Andreopoulos W."/>
            <person name="He G."/>
            <person name="Johnson J."/>
            <person name="Barry K.W."/>
            <person name="Grigoriev I.V."/>
            <person name="Nagy L."/>
            <person name="Hibbett D."/>
            <person name="Henrissat B."/>
            <person name="Matheny P.B."/>
            <person name="Labbe J."/>
            <person name="Martin A.F."/>
        </authorList>
    </citation>
    <scope>NUCLEOTIDE SEQUENCE</scope>
    <source>
        <strain evidence="1">BPL698</strain>
    </source>
</reference>
<protein>
    <submittedName>
        <fullName evidence="1">Uncharacterized protein</fullName>
    </submittedName>
</protein>
<evidence type="ECO:0000313" key="1">
    <source>
        <dbReference type="EMBL" id="KAI9507170.1"/>
    </source>
</evidence>
<dbReference type="Proteomes" id="UP001207468">
    <property type="component" value="Unassembled WGS sequence"/>
</dbReference>
<dbReference type="EMBL" id="JAGFNK010000137">
    <property type="protein sequence ID" value="KAI9507170.1"/>
    <property type="molecule type" value="Genomic_DNA"/>
</dbReference>
<evidence type="ECO:0000313" key="2">
    <source>
        <dbReference type="Proteomes" id="UP001207468"/>
    </source>
</evidence>